<dbReference type="Pfam" id="PF03982">
    <property type="entry name" value="DAGAT"/>
    <property type="match status" value="1"/>
</dbReference>
<evidence type="ECO:0000256" key="1">
    <source>
        <dbReference type="ARBA" id="ARBA00004477"/>
    </source>
</evidence>
<feature type="transmembrane region" description="Helical" evidence="11">
    <location>
        <begin position="108"/>
        <end position="127"/>
    </location>
</feature>
<evidence type="ECO:0000256" key="6">
    <source>
        <dbReference type="ARBA" id="ARBA00022824"/>
    </source>
</evidence>
<evidence type="ECO:0000256" key="2">
    <source>
        <dbReference type="ARBA" id="ARBA00005420"/>
    </source>
</evidence>
<organism evidence="12">
    <name type="scientific">Pinguiococcus pyrenoidosus</name>
    <dbReference type="NCBI Taxonomy" id="172671"/>
    <lineage>
        <taxon>Eukaryota</taxon>
        <taxon>Sar</taxon>
        <taxon>Stramenopiles</taxon>
        <taxon>Ochrophyta</taxon>
        <taxon>Pinguiophyceae</taxon>
        <taxon>Pinguiochrysidales</taxon>
        <taxon>Pinguiochrysidaceae</taxon>
        <taxon>Pinguiococcus</taxon>
    </lineage>
</organism>
<evidence type="ECO:0000256" key="4">
    <source>
        <dbReference type="ARBA" id="ARBA00022679"/>
    </source>
</evidence>
<evidence type="ECO:0000313" key="12">
    <source>
        <dbReference type="EMBL" id="CAD8261358.1"/>
    </source>
</evidence>
<sequence>MAKGKGAISPPLPPDGGLFLATLFTVIFVFSPLYMLLSLILLCYAPCRLTSYLFAAPWIVSALLPPVKLYDTLRTPFMAGLCNYFRYREIQETSDEEILQMADKRPVIIVQMPHGVIAFGGICGAVYPGRHKGIMPRFPTAVASILTKLPLLKHTMGIFGLIEASKPSLERRLKKGGSFVLYTGGIAELFLCTPEEEKLFLMQRKGFIKLALRSNAEVVPVFLFGNTEVLHAFKHPVLEQLSRSLQMSMTWIWGRWGLPVPLQKQIVYCRGSPIGLPHIPKPTEEDVNKWHAVFCDEVRRLFEEYKGKTDYGHKSLVFV</sequence>
<keyword evidence="9 11" id="KW-0472">Membrane</keyword>
<dbReference type="PANTHER" id="PTHR12317">
    <property type="entry name" value="DIACYLGLYCEROL O-ACYLTRANSFERASE"/>
    <property type="match status" value="1"/>
</dbReference>
<dbReference type="EMBL" id="HBEA01014205">
    <property type="protein sequence ID" value="CAD8261358.1"/>
    <property type="molecule type" value="Transcribed_RNA"/>
</dbReference>
<evidence type="ECO:0000256" key="11">
    <source>
        <dbReference type="RuleBase" id="RU367023"/>
    </source>
</evidence>
<gene>
    <name evidence="12" type="ORF">PPYR1160_LOCUS10860</name>
</gene>
<dbReference type="AlphaFoldDB" id="A0A7R9YEL6"/>
<comment type="subcellular location">
    <subcellularLocation>
        <location evidence="1 11">Endoplasmic reticulum membrane</location>
        <topology evidence="1 11">Multi-pass membrane protein</topology>
    </subcellularLocation>
</comment>
<keyword evidence="4 11" id="KW-0808">Transferase</keyword>
<keyword evidence="5 11" id="KW-0812">Transmembrane</keyword>
<evidence type="ECO:0000256" key="3">
    <source>
        <dbReference type="ARBA" id="ARBA00022516"/>
    </source>
</evidence>
<evidence type="ECO:0000256" key="5">
    <source>
        <dbReference type="ARBA" id="ARBA00022692"/>
    </source>
</evidence>
<name>A0A7R9YEL6_9STRA</name>
<dbReference type="PANTHER" id="PTHR12317:SF63">
    <property type="entry name" value="DIACYLGLYCEROL O-ACYLTRANSFERASE 2"/>
    <property type="match status" value="1"/>
</dbReference>
<dbReference type="CDD" id="cd07987">
    <property type="entry name" value="LPLAT_MGAT-like"/>
    <property type="match status" value="1"/>
</dbReference>
<evidence type="ECO:0000256" key="9">
    <source>
        <dbReference type="ARBA" id="ARBA00023136"/>
    </source>
</evidence>
<dbReference type="InterPro" id="IPR007130">
    <property type="entry name" value="DAGAT"/>
</dbReference>
<evidence type="ECO:0000256" key="7">
    <source>
        <dbReference type="ARBA" id="ARBA00022989"/>
    </source>
</evidence>
<evidence type="ECO:0000256" key="8">
    <source>
        <dbReference type="ARBA" id="ARBA00023098"/>
    </source>
</evidence>
<keyword evidence="3" id="KW-0444">Lipid biosynthesis</keyword>
<evidence type="ECO:0000256" key="10">
    <source>
        <dbReference type="ARBA" id="ARBA00023315"/>
    </source>
</evidence>
<comment type="similarity">
    <text evidence="2 11">Belongs to the diacylglycerol acyltransferase family.</text>
</comment>
<keyword evidence="8" id="KW-0443">Lipid metabolism</keyword>
<dbReference type="GO" id="GO:0005789">
    <property type="term" value="C:endoplasmic reticulum membrane"/>
    <property type="evidence" value="ECO:0007669"/>
    <property type="project" value="UniProtKB-SubCell"/>
</dbReference>
<feature type="transmembrane region" description="Helical" evidence="11">
    <location>
        <begin position="18"/>
        <end position="42"/>
    </location>
</feature>
<keyword evidence="7 11" id="KW-1133">Transmembrane helix</keyword>
<accession>A0A7R9YEL6</accession>
<dbReference type="GO" id="GO:0019432">
    <property type="term" value="P:triglyceride biosynthetic process"/>
    <property type="evidence" value="ECO:0007669"/>
    <property type="project" value="TreeGrafter"/>
</dbReference>
<protein>
    <recommendedName>
        <fullName evidence="11">Acyltransferase</fullName>
        <ecNumber evidence="11">2.3.1.-</ecNumber>
    </recommendedName>
</protein>
<keyword evidence="6 11" id="KW-0256">Endoplasmic reticulum</keyword>
<keyword evidence="10" id="KW-0012">Acyltransferase</keyword>
<dbReference type="EC" id="2.3.1.-" evidence="11"/>
<proteinExistence type="inferred from homology"/>
<dbReference type="GO" id="GO:0004144">
    <property type="term" value="F:diacylglycerol O-acyltransferase activity"/>
    <property type="evidence" value="ECO:0007669"/>
    <property type="project" value="TreeGrafter"/>
</dbReference>
<reference evidence="12" key="1">
    <citation type="submission" date="2021-01" db="EMBL/GenBank/DDBJ databases">
        <authorList>
            <person name="Corre E."/>
            <person name="Pelletier E."/>
            <person name="Niang G."/>
            <person name="Scheremetjew M."/>
            <person name="Finn R."/>
            <person name="Kale V."/>
            <person name="Holt S."/>
            <person name="Cochrane G."/>
            <person name="Meng A."/>
            <person name="Brown T."/>
            <person name="Cohen L."/>
        </authorList>
    </citation>
    <scope>NUCLEOTIDE SEQUENCE</scope>
    <source>
        <strain evidence="12">CCMP2078</strain>
    </source>
</reference>